<dbReference type="InterPro" id="IPR036812">
    <property type="entry name" value="NAD(P)_OxRdtase_dom_sf"/>
</dbReference>
<evidence type="ECO:0000256" key="3">
    <source>
        <dbReference type="ARBA" id="ARBA00023002"/>
    </source>
</evidence>
<dbReference type="Proteomes" id="UP001149165">
    <property type="component" value="Unassembled WGS sequence"/>
</dbReference>
<organism evidence="5 6">
    <name type="scientific">Penicillium angulare</name>
    <dbReference type="NCBI Taxonomy" id="116970"/>
    <lineage>
        <taxon>Eukaryota</taxon>
        <taxon>Fungi</taxon>
        <taxon>Dikarya</taxon>
        <taxon>Ascomycota</taxon>
        <taxon>Pezizomycotina</taxon>
        <taxon>Eurotiomycetes</taxon>
        <taxon>Eurotiomycetidae</taxon>
        <taxon>Eurotiales</taxon>
        <taxon>Aspergillaceae</taxon>
        <taxon>Penicillium</taxon>
    </lineage>
</organism>
<dbReference type="EMBL" id="JAPQKH010000002">
    <property type="protein sequence ID" value="KAJ5113956.1"/>
    <property type="molecule type" value="Genomic_DNA"/>
</dbReference>
<proteinExistence type="inferred from homology"/>
<feature type="domain" description="NADP-dependent oxidoreductase" evidence="4">
    <location>
        <begin position="23"/>
        <end position="337"/>
    </location>
</feature>
<protein>
    <submittedName>
        <fullName evidence="5">Potassium channel voltage-dependent beta subunit KCNAB-like protein</fullName>
    </submittedName>
</protein>
<keyword evidence="2" id="KW-0521">NADP</keyword>
<dbReference type="OrthoDB" id="1720422at2759"/>
<comment type="caution">
    <text evidence="5">The sequence shown here is derived from an EMBL/GenBank/DDBJ whole genome shotgun (WGS) entry which is preliminary data.</text>
</comment>
<keyword evidence="5" id="KW-0407">Ion channel</keyword>
<dbReference type="PRINTS" id="PR01577">
    <property type="entry name" value="KCNABCHANNEL"/>
</dbReference>
<keyword evidence="6" id="KW-1185">Reference proteome</keyword>
<evidence type="ECO:0000313" key="6">
    <source>
        <dbReference type="Proteomes" id="UP001149165"/>
    </source>
</evidence>
<reference evidence="5" key="2">
    <citation type="journal article" date="2023" name="IMA Fungus">
        <title>Comparative genomic study of the Penicillium genus elucidates a diverse pangenome and 15 lateral gene transfer events.</title>
        <authorList>
            <person name="Petersen C."/>
            <person name="Sorensen T."/>
            <person name="Nielsen M.R."/>
            <person name="Sondergaard T.E."/>
            <person name="Sorensen J.L."/>
            <person name="Fitzpatrick D.A."/>
            <person name="Frisvad J.C."/>
            <person name="Nielsen K.L."/>
        </authorList>
    </citation>
    <scope>NUCLEOTIDE SEQUENCE</scope>
    <source>
        <strain evidence="5">IBT 30069</strain>
    </source>
</reference>
<accession>A0A9W9KQB3</accession>
<name>A0A9W9KQB3_9EURO</name>
<keyword evidence="3" id="KW-0560">Oxidoreductase</keyword>
<keyword evidence="5" id="KW-0813">Transport</keyword>
<evidence type="ECO:0000256" key="1">
    <source>
        <dbReference type="ARBA" id="ARBA00006515"/>
    </source>
</evidence>
<sequence>MSDALPEMQYRHLGRTGLKVSVISLGSWLTYGGHVGNEVAFDCMKAAYDAGVNFFDTAEVYSGGQGEVVLGEAIKKFGWKQNDLVITTKIYWGKANSANPDKPLNNNGLSRKHIIEGMNLSLKRLDLPYVDVVYAHRPDRDTPMEEIVRGFNYLIDNGKAFYWGTSEWSASEIADAWRAADKLGLVGPIVEQPQYNLLVRERVEKEYRWLYEAYGLGLTIWSPLKGGILTGKYNGHSAPPPGSRLAESEDVYVKGFRKTIGDDNWTRQLEQTAALQPIAEELGISTAQLSLAWILKNKNISSIITGASRPEQVLDNVRALGVVDKLTDEVLEKIEKAVGNQPAEEKRRF</sequence>
<gene>
    <name evidence="5" type="ORF">N7456_002490</name>
</gene>
<reference evidence="5" key="1">
    <citation type="submission" date="2022-11" db="EMBL/GenBank/DDBJ databases">
        <authorList>
            <person name="Petersen C."/>
        </authorList>
    </citation>
    <scope>NUCLEOTIDE SEQUENCE</scope>
    <source>
        <strain evidence="5">IBT 30069</strain>
    </source>
</reference>
<dbReference type="GO" id="GO:0016491">
    <property type="term" value="F:oxidoreductase activity"/>
    <property type="evidence" value="ECO:0007669"/>
    <property type="project" value="UniProtKB-KW"/>
</dbReference>
<dbReference type="Pfam" id="PF00248">
    <property type="entry name" value="Aldo_ket_red"/>
    <property type="match status" value="1"/>
</dbReference>
<evidence type="ECO:0000256" key="2">
    <source>
        <dbReference type="ARBA" id="ARBA00022857"/>
    </source>
</evidence>
<dbReference type="SUPFAM" id="SSF51430">
    <property type="entry name" value="NAD(P)-linked oxidoreductase"/>
    <property type="match status" value="1"/>
</dbReference>
<dbReference type="PANTHER" id="PTHR43150:SF6">
    <property type="entry name" value="VIC POTASSIUM ION CHANNEL, BETA SUBUNIT (EUROFUNG)"/>
    <property type="match status" value="1"/>
</dbReference>
<keyword evidence="5" id="KW-0406">Ion transport</keyword>
<dbReference type="PANTHER" id="PTHR43150">
    <property type="entry name" value="HYPERKINETIC, ISOFORM M"/>
    <property type="match status" value="1"/>
</dbReference>
<evidence type="ECO:0000313" key="5">
    <source>
        <dbReference type="EMBL" id="KAJ5113956.1"/>
    </source>
</evidence>
<dbReference type="Gene3D" id="3.20.20.100">
    <property type="entry name" value="NADP-dependent oxidoreductase domain"/>
    <property type="match status" value="1"/>
</dbReference>
<dbReference type="AlphaFoldDB" id="A0A9W9KQB3"/>
<dbReference type="InterPro" id="IPR023210">
    <property type="entry name" value="NADP_OxRdtase_dom"/>
</dbReference>
<evidence type="ECO:0000259" key="4">
    <source>
        <dbReference type="Pfam" id="PF00248"/>
    </source>
</evidence>
<dbReference type="GO" id="GO:0034220">
    <property type="term" value="P:monoatomic ion transmembrane transport"/>
    <property type="evidence" value="ECO:0007669"/>
    <property type="project" value="UniProtKB-KW"/>
</dbReference>
<dbReference type="InterPro" id="IPR005399">
    <property type="entry name" value="K_chnl_volt-dep_bsu_KCNAB-rel"/>
</dbReference>
<comment type="similarity">
    <text evidence="1">Belongs to the shaker potassium channel beta subunit family.</text>
</comment>